<sequence>MSLHETGSSSGGMMGRYLEGRNGLRVEPVELTLGSPHLIFARMREPNAQVGEVWYKVTQHGHAIDVPGYYQLHELQAIVPLAELYEIDDAVGGEQPG</sequence>
<dbReference type="EMBL" id="VCKY01000114">
    <property type="protein sequence ID" value="TMR14096.1"/>
    <property type="molecule type" value="Genomic_DNA"/>
</dbReference>
<gene>
    <name evidence="1" type="ORF">ETD86_29565</name>
</gene>
<reference evidence="1 2" key="1">
    <citation type="submission" date="2019-05" db="EMBL/GenBank/DDBJ databases">
        <title>Draft genome sequence of Nonomuraea turkmeniaca DSM 43926.</title>
        <authorList>
            <person name="Saricaoglu S."/>
            <person name="Isik K."/>
        </authorList>
    </citation>
    <scope>NUCLEOTIDE SEQUENCE [LARGE SCALE GENOMIC DNA]</scope>
    <source>
        <strain evidence="1 2">DSM 43926</strain>
    </source>
</reference>
<keyword evidence="2" id="KW-1185">Reference proteome</keyword>
<proteinExistence type="predicted"/>
<evidence type="ECO:0000313" key="1">
    <source>
        <dbReference type="EMBL" id="TMR14096.1"/>
    </source>
</evidence>
<organism evidence="1 2">
    <name type="scientific">Nonomuraea turkmeniaca</name>
    <dbReference type="NCBI Taxonomy" id="103838"/>
    <lineage>
        <taxon>Bacteria</taxon>
        <taxon>Bacillati</taxon>
        <taxon>Actinomycetota</taxon>
        <taxon>Actinomycetes</taxon>
        <taxon>Streptosporangiales</taxon>
        <taxon>Streptosporangiaceae</taxon>
        <taxon>Nonomuraea</taxon>
    </lineage>
</organism>
<comment type="caution">
    <text evidence="1">The sequence shown here is derived from an EMBL/GenBank/DDBJ whole genome shotgun (WGS) entry which is preliminary data.</text>
</comment>
<dbReference type="OrthoDB" id="3481734at2"/>
<dbReference type="RefSeq" id="WP_138669537.1">
    <property type="nucleotide sequence ID" value="NZ_VCKY01000114.1"/>
</dbReference>
<evidence type="ECO:0000313" key="2">
    <source>
        <dbReference type="Proteomes" id="UP000309128"/>
    </source>
</evidence>
<dbReference type="AlphaFoldDB" id="A0A5S4FA55"/>
<accession>A0A5S4FA55</accession>
<name>A0A5S4FA55_9ACTN</name>
<protein>
    <submittedName>
        <fullName evidence="1">Uncharacterized protein</fullName>
    </submittedName>
</protein>
<dbReference type="Proteomes" id="UP000309128">
    <property type="component" value="Unassembled WGS sequence"/>
</dbReference>